<evidence type="ECO:0000313" key="3">
    <source>
        <dbReference type="EMBL" id="KKP88863.1"/>
    </source>
</evidence>
<dbReference type="InterPro" id="IPR038136">
    <property type="entry name" value="CofD-like_dom_sf"/>
</dbReference>
<reference evidence="3 4" key="1">
    <citation type="journal article" date="2015" name="Nature">
        <title>rRNA introns, odd ribosomes, and small enigmatic genomes across a large radiation of phyla.</title>
        <authorList>
            <person name="Brown C.T."/>
            <person name="Hug L.A."/>
            <person name="Thomas B.C."/>
            <person name="Sharon I."/>
            <person name="Castelle C.J."/>
            <person name="Singh A."/>
            <person name="Wilkins M.J."/>
            <person name="Williams K.H."/>
            <person name="Banfield J.F."/>
        </authorList>
    </citation>
    <scope>NUCLEOTIDE SEQUENCE [LARGE SCALE GENOMIC DNA]</scope>
</reference>
<dbReference type="SUPFAM" id="SSF142338">
    <property type="entry name" value="CofD-like"/>
    <property type="match status" value="1"/>
</dbReference>
<dbReference type="EMBL" id="LBQZ01000011">
    <property type="protein sequence ID" value="KKP88863.1"/>
    <property type="molecule type" value="Genomic_DNA"/>
</dbReference>
<dbReference type="Pfam" id="PF01933">
    <property type="entry name" value="CofD"/>
    <property type="match status" value="1"/>
</dbReference>
<dbReference type="PANTHER" id="PTHR30135:SF3">
    <property type="entry name" value="GLUCONEOGENESIS FACTOR-RELATED"/>
    <property type="match status" value="1"/>
</dbReference>
<gene>
    <name evidence="3" type="ORF">UR91_C0011G0023</name>
</gene>
<dbReference type="GO" id="GO:0043743">
    <property type="term" value="F:LPPG:FO 2-phospho-L-lactate transferase activity"/>
    <property type="evidence" value="ECO:0007669"/>
    <property type="project" value="InterPro"/>
</dbReference>
<dbReference type="InterPro" id="IPR002882">
    <property type="entry name" value="CofD"/>
</dbReference>
<dbReference type="Gene3D" id="3.40.50.10680">
    <property type="entry name" value="CofD-like domains"/>
    <property type="match status" value="1"/>
</dbReference>
<comment type="similarity">
    <text evidence="2">Belongs to the gluconeogenesis factor family.</text>
</comment>
<dbReference type="Proteomes" id="UP000034798">
    <property type="component" value="Unassembled WGS sequence"/>
</dbReference>
<proteinExistence type="inferred from homology"/>
<keyword evidence="1 2" id="KW-0963">Cytoplasm</keyword>
<accession>A0A0G0D6H3</accession>
<evidence type="ECO:0000256" key="2">
    <source>
        <dbReference type="HAMAP-Rule" id="MF_00973"/>
    </source>
</evidence>
<comment type="caution">
    <text evidence="3">The sequence shown here is derived from an EMBL/GenBank/DDBJ whole genome shotgun (WGS) entry which is preliminary data.</text>
</comment>
<dbReference type="CDD" id="cd07187">
    <property type="entry name" value="YvcK_like"/>
    <property type="match status" value="1"/>
</dbReference>
<dbReference type="GO" id="GO:0005737">
    <property type="term" value="C:cytoplasm"/>
    <property type="evidence" value="ECO:0007669"/>
    <property type="project" value="UniProtKB-SubCell"/>
</dbReference>
<dbReference type="InterPro" id="IPR010119">
    <property type="entry name" value="Gluconeogen_factor"/>
</dbReference>
<dbReference type="PANTHER" id="PTHR30135">
    <property type="entry name" value="UNCHARACTERIZED PROTEIN YVCK-RELATED"/>
    <property type="match status" value="1"/>
</dbReference>
<comment type="subcellular location">
    <subcellularLocation>
        <location evidence="2">Cytoplasm</location>
    </subcellularLocation>
</comment>
<comment type="function">
    <text evidence="2">Required for morphogenesis under gluconeogenic growth conditions.</text>
</comment>
<evidence type="ECO:0000256" key="1">
    <source>
        <dbReference type="ARBA" id="ARBA00022490"/>
    </source>
</evidence>
<dbReference type="HAMAP" id="MF_00973">
    <property type="entry name" value="Gluconeogen_factor"/>
    <property type="match status" value="1"/>
</dbReference>
<dbReference type="GO" id="GO:0008360">
    <property type="term" value="P:regulation of cell shape"/>
    <property type="evidence" value="ECO:0007669"/>
    <property type="project" value="UniProtKB-UniRule"/>
</dbReference>
<organism evidence="3 4">
    <name type="scientific">Candidatus Nomurabacteria bacterium GW2011_GWC2_35_8</name>
    <dbReference type="NCBI Taxonomy" id="1618752"/>
    <lineage>
        <taxon>Bacteria</taxon>
        <taxon>Candidatus Nomuraibacteriota</taxon>
    </lineage>
</organism>
<name>A0A0G0D6H3_9BACT</name>
<evidence type="ECO:0000313" key="4">
    <source>
        <dbReference type="Proteomes" id="UP000034798"/>
    </source>
</evidence>
<dbReference type="AlphaFoldDB" id="A0A0G0D6H3"/>
<dbReference type="NCBIfam" id="TIGR01826">
    <property type="entry name" value="CofD_related"/>
    <property type="match status" value="1"/>
</dbReference>
<dbReference type="PATRIC" id="fig|1618752.3.peg.234"/>
<sequence length="337" mass="37371">MIAKFIDLGYYLMMKNIVNIGGGTGRYTVLSGLKNIPNISLTALVTMADDGGSTGVLMDELGVLPPGDVRQCLVALSEHSDVVRKLMNYRFENGGLGGHNFGNIFLAALEKVTGDFAKGVEIASEILKVKGKVIPITKDRAKLSVSFLNGKSAEGENRIDHMNLQKSGVDNIFYKDKVKLNENAKRAILKADYIILGPGDYFTSIIPNLIVNGFKEAFKKSKAKIILPINLTNKKGHTTHWKVSDYVKFMEKYLEKPVDFILVNTEMPSKEQIKKYKIKEGDDVLVEDDFKDSRVIRGSLLSHASIVSNKADKLADTRSFIRHDSEKLAECINKIIS</sequence>
<protein>
    <recommendedName>
        <fullName evidence="2">Putative gluconeogenesis factor</fullName>
    </recommendedName>
</protein>